<evidence type="ECO:0000259" key="2">
    <source>
        <dbReference type="Pfam" id="PF00535"/>
    </source>
</evidence>
<sequence>MKADITAIILTFNESQHIKRCIESVRDFCSDVVVVDSFSTDDTQTIAENLGARFYQHAFVNHASQFNWALDNIDISTEWIFRIDADEYAEADLKRELAGALPQADAEVCGFFVRRKYVFLGQWIRRGAMYPIDVLRVFRRGSGRIEQRWMDEHIVLERGRAARLQGNIVDDNLNSVGWWVDKHNKYATLEMLELLNLKYGFLPGDASMAQHVAGQAKLKRWIKTVIYAKLPFFVRPLLYFLYRYFLKLGFLDGVKGFAFHFMQGCWYRCLVDLKILEAERWIGTEQDATAIKEILKRKTGLRL</sequence>
<organism evidence="3 4">
    <name type="scientific">Methylomonas rivi</name>
    <dbReference type="NCBI Taxonomy" id="2952226"/>
    <lineage>
        <taxon>Bacteria</taxon>
        <taxon>Pseudomonadati</taxon>
        <taxon>Pseudomonadota</taxon>
        <taxon>Gammaproteobacteria</taxon>
        <taxon>Methylococcales</taxon>
        <taxon>Methylococcaceae</taxon>
        <taxon>Methylomonas</taxon>
    </lineage>
</organism>
<gene>
    <name evidence="3" type="ORF">NP596_09350</name>
</gene>
<dbReference type="InterPro" id="IPR001173">
    <property type="entry name" value="Glyco_trans_2-like"/>
</dbReference>
<dbReference type="CDD" id="cd02511">
    <property type="entry name" value="Beta4Glucosyltransferase"/>
    <property type="match status" value="1"/>
</dbReference>
<dbReference type="EMBL" id="JANIBK010000038">
    <property type="protein sequence ID" value="MCQ8128664.1"/>
    <property type="molecule type" value="Genomic_DNA"/>
</dbReference>
<comment type="similarity">
    <text evidence="1">Belongs to the glycosyltransferase 2 family. WaaE/KdtX subfamily.</text>
</comment>
<dbReference type="PANTHER" id="PTHR43630:SF2">
    <property type="entry name" value="GLYCOSYLTRANSFERASE"/>
    <property type="match status" value="1"/>
</dbReference>
<accession>A0ABT1U492</accession>
<evidence type="ECO:0000313" key="4">
    <source>
        <dbReference type="Proteomes" id="UP001524586"/>
    </source>
</evidence>
<reference evidence="3 4" key="1">
    <citation type="submission" date="2022-07" db="EMBL/GenBank/DDBJ databases">
        <title>Methylomonas rivi sp. nov., Methylomonas rosea sp. nov., Methylomonas aureus sp. nov. and Methylomonas subterranea sp. nov., four novel methanotrophs isolated from a freshwater creek and the deep terrestrial subsurface.</title>
        <authorList>
            <person name="Abin C."/>
            <person name="Sankaranarayanan K."/>
            <person name="Garner C."/>
            <person name="Sindelar R."/>
            <person name="Kotary K."/>
            <person name="Garner R."/>
            <person name="Barclay S."/>
            <person name="Lawson P."/>
            <person name="Krumholz L."/>
        </authorList>
    </citation>
    <scope>NUCLEOTIDE SEQUENCE [LARGE SCALE GENOMIC DNA]</scope>
    <source>
        <strain evidence="3 4">WSC-6</strain>
    </source>
</reference>
<keyword evidence="4" id="KW-1185">Reference proteome</keyword>
<proteinExistence type="inferred from homology"/>
<dbReference type="SUPFAM" id="SSF53448">
    <property type="entry name" value="Nucleotide-diphospho-sugar transferases"/>
    <property type="match status" value="1"/>
</dbReference>
<evidence type="ECO:0000256" key="1">
    <source>
        <dbReference type="ARBA" id="ARBA00038494"/>
    </source>
</evidence>
<dbReference type="Gene3D" id="3.90.550.10">
    <property type="entry name" value="Spore Coat Polysaccharide Biosynthesis Protein SpsA, Chain A"/>
    <property type="match status" value="1"/>
</dbReference>
<evidence type="ECO:0000313" key="3">
    <source>
        <dbReference type="EMBL" id="MCQ8128664.1"/>
    </source>
</evidence>
<feature type="domain" description="Glycosyltransferase 2-like" evidence="2">
    <location>
        <begin position="7"/>
        <end position="133"/>
    </location>
</feature>
<protein>
    <submittedName>
        <fullName evidence="3">Glycosyltransferase family 2 protein</fullName>
    </submittedName>
</protein>
<dbReference type="Pfam" id="PF00535">
    <property type="entry name" value="Glycos_transf_2"/>
    <property type="match status" value="1"/>
</dbReference>
<dbReference type="InterPro" id="IPR029044">
    <property type="entry name" value="Nucleotide-diphossugar_trans"/>
</dbReference>
<dbReference type="RefSeq" id="WP_256615059.1">
    <property type="nucleotide sequence ID" value="NZ_JANIBK010000038.1"/>
</dbReference>
<name>A0ABT1U492_9GAMM</name>
<dbReference type="Proteomes" id="UP001524586">
    <property type="component" value="Unassembled WGS sequence"/>
</dbReference>
<dbReference type="PANTHER" id="PTHR43630">
    <property type="entry name" value="POLY-BETA-1,6-N-ACETYL-D-GLUCOSAMINE SYNTHASE"/>
    <property type="match status" value="1"/>
</dbReference>
<comment type="caution">
    <text evidence="3">The sequence shown here is derived from an EMBL/GenBank/DDBJ whole genome shotgun (WGS) entry which is preliminary data.</text>
</comment>